<reference evidence="9 10" key="1">
    <citation type="submission" date="2019-02" db="EMBL/GenBank/DDBJ databases">
        <title>Deep-cultivation of Planctomycetes and their phenomic and genomic characterization uncovers novel biology.</title>
        <authorList>
            <person name="Wiegand S."/>
            <person name="Jogler M."/>
            <person name="Boedeker C."/>
            <person name="Pinto D."/>
            <person name="Vollmers J."/>
            <person name="Rivas-Marin E."/>
            <person name="Kohn T."/>
            <person name="Peeters S.H."/>
            <person name="Heuer A."/>
            <person name="Rast P."/>
            <person name="Oberbeckmann S."/>
            <person name="Bunk B."/>
            <person name="Jeske O."/>
            <person name="Meyerdierks A."/>
            <person name="Storesund J.E."/>
            <person name="Kallscheuer N."/>
            <person name="Luecker S."/>
            <person name="Lage O.M."/>
            <person name="Pohl T."/>
            <person name="Merkel B.J."/>
            <person name="Hornburger P."/>
            <person name="Mueller R.-W."/>
            <person name="Bruemmer F."/>
            <person name="Labrenz M."/>
            <person name="Spormann A.M."/>
            <person name="Op den Camp H."/>
            <person name="Overmann J."/>
            <person name="Amann R."/>
            <person name="Jetten M.S.M."/>
            <person name="Mascher T."/>
            <person name="Medema M.H."/>
            <person name="Devos D.P."/>
            <person name="Kaster A.-K."/>
            <person name="Ovreas L."/>
            <person name="Rohde M."/>
            <person name="Galperin M.Y."/>
            <person name="Jogler C."/>
        </authorList>
    </citation>
    <scope>NUCLEOTIDE SEQUENCE [LARGE SCALE GENOMIC DNA]</scope>
    <source>
        <strain evidence="9 10">Q31a</strain>
    </source>
</reference>
<comment type="subcellular location">
    <subcellularLocation>
        <location evidence="1">Cell membrane</location>
        <topology evidence="1">Multi-pass membrane protein</topology>
    </subcellularLocation>
</comment>
<dbReference type="Pfam" id="PF00482">
    <property type="entry name" value="T2SSF"/>
    <property type="match status" value="2"/>
</dbReference>
<accession>A0A518GHT1</accession>
<keyword evidence="5 7" id="KW-1133">Transmembrane helix</keyword>
<dbReference type="InterPro" id="IPR003004">
    <property type="entry name" value="GspF/PilC"/>
</dbReference>
<feature type="domain" description="Type II secretion system protein GspF" evidence="8">
    <location>
        <begin position="271"/>
        <end position="390"/>
    </location>
</feature>
<feature type="transmembrane region" description="Helical" evidence="7">
    <location>
        <begin position="219"/>
        <end position="238"/>
    </location>
</feature>
<evidence type="ECO:0000256" key="4">
    <source>
        <dbReference type="ARBA" id="ARBA00022692"/>
    </source>
</evidence>
<organism evidence="9 10">
    <name type="scientific">Aureliella helgolandensis</name>
    <dbReference type="NCBI Taxonomy" id="2527968"/>
    <lineage>
        <taxon>Bacteria</taxon>
        <taxon>Pseudomonadati</taxon>
        <taxon>Planctomycetota</taxon>
        <taxon>Planctomycetia</taxon>
        <taxon>Pirellulales</taxon>
        <taxon>Pirellulaceae</taxon>
        <taxon>Aureliella</taxon>
    </lineage>
</organism>
<dbReference type="OrthoDB" id="249715at2"/>
<evidence type="ECO:0000259" key="8">
    <source>
        <dbReference type="Pfam" id="PF00482"/>
    </source>
</evidence>
<dbReference type="InterPro" id="IPR042094">
    <property type="entry name" value="T2SS_GspF_sf"/>
</dbReference>
<evidence type="ECO:0000313" key="10">
    <source>
        <dbReference type="Proteomes" id="UP000318017"/>
    </source>
</evidence>
<protein>
    <submittedName>
        <fullName evidence="9">Type II secretion system protein F</fullName>
    </submittedName>
</protein>
<dbReference type="PRINTS" id="PR00812">
    <property type="entry name" value="BCTERIALGSPF"/>
</dbReference>
<name>A0A518GHT1_9BACT</name>
<dbReference type="Proteomes" id="UP000318017">
    <property type="component" value="Chromosome"/>
</dbReference>
<feature type="transmembrane region" description="Helical" evidence="7">
    <location>
        <begin position="244"/>
        <end position="264"/>
    </location>
</feature>
<dbReference type="PANTHER" id="PTHR30012">
    <property type="entry name" value="GENERAL SECRETION PATHWAY PROTEIN"/>
    <property type="match status" value="1"/>
</dbReference>
<dbReference type="AlphaFoldDB" id="A0A518GHT1"/>
<evidence type="ECO:0000256" key="5">
    <source>
        <dbReference type="ARBA" id="ARBA00022989"/>
    </source>
</evidence>
<sequence>MQFLSNTPPANLDRFNESSPLNLGNLANDLVGSLGDGTDASSGWQLSQLKQVFRRRANRRSMLIVFRQLALLVETGIDVAEALELVAESCRHPGLRESLEDILEDISSGKSLSLAVRAQEKMLGNQVSASIQAGEASGRLVDVLRQIAEQLDDELKMRSTIVGAIAYPAILCSAAMVVASILIWFVLPQFDSSFKSMGVDPPIYTQYLLSISRLIRENVVVLSIGAVVGVIASVLLSMQPPVRALLGNLCFFSPVLGPALRNLVIGKLFMSMSHLLRNGISLLEAIQLLRNSTSNGTTTRLMEAWENDVMEGRGLTHSLAEFDFLPDGAGAMIIMAEKTGKLETVMATAGSHYHDEGSAQLRQILKLSEPLIIIVLGVFVGVVVASVLLPMLDVQAGAAN</sequence>
<keyword evidence="6 7" id="KW-0472">Membrane</keyword>
<comment type="similarity">
    <text evidence="2">Belongs to the GSP F family.</text>
</comment>
<evidence type="ECO:0000256" key="7">
    <source>
        <dbReference type="SAM" id="Phobius"/>
    </source>
</evidence>
<evidence type="ECO:0000313" key="9">
    <source>
        <dbReference type="EMBL" id="QDV28128.1"/>
    </source>
</evidence>
<feature type="transmembrane region" description="Helical" evidence="7">
    <location>
        <begin position="165"/>
        <end position="187"/>
    </location>
</feature>
<dbReference type="Gene3D" id="1.20.81.30">
    <property type="entry name" value="Type II secretion system (T2SS), domain F"/>
    <property type="match status" value="2"/>
</dbReference>
<dbReference type="KEGG" id="ahel:Q31a_65230"/>
<evidence type="ECO:0000256" key="6">
    <source>
        <dbReference type="ARBA" id="ARBA00023136"/>
    </source>
</evidence>
<dbReference type="GO" id="GO:0005886">
    <property type="term" value="C:plasma membrane"/>
    <property type="evidence" value="ECO:0007669"/>
    <property type="project" value="UniProtKB-SubCell"/>
</dbReference>
<keyword evidence="3" id="KW-1003">Cell membrane</keyword>
<proteinExistence type="inferred from homology"/>
<dbReference type="RefSeq" id="WP_145086601.1">
    <property type="nucleotide sequence ID" value="NZ_CP036298.1"/>
</dbReference>
<gene>
    <name evidence="9" type="primary">epsF_7</name>
    <name evidence="9" type="ORF">Q31a_65230</name>
</gene>
<evidence type="ECO:0000256" key="1">
    <source>
        <dbReference type="ARBA" id="ARBA00004651"/>
    </source>
</evidence>
<feature type="domain" description="Type II secretion system protein GspF" evidence="8">
    <location>
        <begin position="66"/>
        <end position="188"/>
    </location>
</feature>
<dbReference type="PANTHER" id="PTHR30012:SF0">
    <property type="entry name" value="TYPE II SECRETION SYSTEM PROTEIN F-RELATED"/>
    <property type="match status" value="1"/>
</dbReference>
<evidence type="ECO:0000256" key="2">
    <source>
        <dbReference type="ARBA" id="ARBA00005745"/>
    </source>
</evidence>
<dbReference type="EMBL" id="CP036298">
    <property type="protein sequence ID" value="QDV28128.1"/>
    <property type="molecule type" value="Genomic_DNA"/>
</dbReference>
<feature type="transmembrane region" description="Helical" evidence="7">
    <location>
        <begin position="371"/>
        <end position="392"/>
    </location>
</feature>
<dbReference type="InterPro" id="IPR018076">
    <property type="entry name" value="T2SS_GspF_dom"/>
</dbReference>
<keyword evidence="4 7" id="KW-0812">Transmembrane</keyword>
<evidence type="ECO:0000256" key="3">
    <source>
        <dbReference type="ARBA" id="ARBA00022475"/>
    </source>
</evidence>
<keyword evidence="10" id="KW-1185">Reference proteome</keyword>